<comment type="caution">
    <text evidence="5">The sequence shown here is derived from an EMBL/GenBank/DDBJ whole genome shotgun (WGS) entry which is preliminary data.</text>
</comment>
<comment type="similarity">
    <text evidence="1 3">Belongs to the short-chain dehydrogenases/reductases (SDR) family.</text>
</comment>
<dbReference type="Pfam" id="PF00106">
    <property type="entry name" value="adh_short"/>
    <property type="match status" value="1"/>
</dbReference>
<dbReference type="InterPro" id="IPR020904">
    <property type="entry name" value="Sc_DH/Rdtase_CS"/>
</dbReference>
<feature type="domain" description="Ketoreductase" evidence="4">
    <location>
        <begin position="12"/>
        <end position="191"/>
    </location>
</feature>
<dbReference type="InterPro" id="IPR057326">
    <property type="entry name" value="KR_dom"/>
</dbReference>
<reference evidence="5 6" key="1">
    <citation type="submission" date="2019-02" db="EMBL/GenBank/DDBJ databases">
        <title>Sequencing the genomes of 1000 actinobacteria strains.</title>
        <authorList>
            <person name="Klenk H.-P."/>
        </authorList>
    </citation>
    <scope>NUCLEOTIDE SEQUENCE [LARGE SCALE GENOMIC DNA]</scope>
    <source>
        <strain evidence="5 6">DSM 44509</strain>
    </source>
</reference>
<organism evidence="5 6">
    <name type="scientific">Blastococcus saxobsidens</name>
    <dbReference type="NCBI Taxonomy" id="138336"/>
    <lineage>
        <taxon>Bacteria</taxon>
        <taxon>Bacillati</taxon>
        <taxon>Actinomycetota</taxon>
        <taxon>Actinomycetes</taxon>
        <taxon>Geodermatophilales</taxon>
        <taxon>Geodermatophilaceae</taxon>
        <taxon>Blastococcus</taxon>
    </lineage>
</organism>
<dbReference type="Proteomes" id="UP000292507">
    <property type="component" value="Unassembled WGS sequence"/>
</dbReference>
<dbReference type="PANTHER" id="PTHR42760">
    <property type="entry name" value="SHORT-CHAIN DEHYDROGENASES/REDUCTASES FAMILY MEMBER"/>
    <property type="match status" value="1"/>
</dbReference>
<dbReference type="PRINTS" id="PR00081">
    <property type="entry name" value="GDHRDH"/>
</dbReference>
<dbReference type="InterPro" id="IPR002347">
    <property type="entry name" value="SDR_fam"/>
</dbReference>
<keyword evidence="2" id="KW-0560">Oxidoreductase</keyword>
<evidence type="ECO:0000256" key="3">
    <source>
        <dbReference type="RuleBase" id="RU000363"/>
    </source>
</evidence>
<dbReference type="PROSITE" id="PS00061">
    <property type="entry name" value="ADH_SHORT"/>
    <property type="match status" value="1"/>
</dbReference>
<dbReference type="InterPro" id="IPR036291">
    <property type="entry name" value="NAD(P)-bd_dom_sf"/>
</dbReference>
<dbReference type="PANTHER" id="PTHR42760:SF135">
    <property type="entry name" value="BLL7886 PROTEIN"/>
    <property type="match status" value="1"/>
</dbReference>
<dbReference type="Gene3D" id="3.40.50.720">
    <property type="entry name" value="NAD(P)-binding Rossmann-like Domain"/>
    <property type="match status" value="1"/>
</dbReference>
<dbReference type="EMBL" id="SHKV01000001">
    <property type="protein sequence ID" value="RZU32379.1"/>
    <property type="molecule type" value="Genomic_DNA"/>
</dbReference>
<evidence type="ECO:0000259" key="4">
    <source>
        <dbReference type="SMART" id="SM00822"/>
    </source>
</evidence>
<proteinExistence type="inferred from homology"/>
<evidence type="ECO:0000256" key="1">
    <source>
        <dbReference type="ARBA" id="ARBA00006484"/>
    </source>
</evidence>
<name>A0A4Q7Y8L5_9ACTN</name>
<dbReference type="SMART" id="SM00822">
    <property type="entry name" value="PKS_KR"/>
    <property type="match status" value="1"/>
</dbReference>
<dbReference type="RefSeq" id="WP_207225749.1">
    <property type="nucleotide sequence ID" value="NZ_POQT01000048.1"/>
</dbReference>
<dbReference type="AlphaFoldDB" id="A0A4Q7Y8L5"/>
<dbReference type="SUPFAM" id="SSF51735">
    <property type="entry name" value="NAD(P)-binding Rossmann-fold domains"/>
    <property type="match status" value="1"/>
</dbReference>
<gene>
    <name evidence="5" type="ORF">BKA19_2074</name>
</gene>
<accession>A0A4Q7Y8L5</accession>
<evidence type="ECO:0000313" key="5">
    <source>
        <dbReference type="EMBL" id="RZU32379.1"/>
    </source>
</evidence>
<sequence>MTAAQPQTLLGKVAVVTGAGRGLGRALALALADAGADVAVAARSRDQLEQVAAEIEGTGRRALVVPTDVTDPAAVQQLVDTTVAELGGLDVLVNNSGVIDSTPLLEQDPADWDRVLDTNVRGTYLATRAAGAHMVAQGSGKVVNIASNFAFKGVPGHAAYCASKAAVVAFTRAMGVEWARYGVQVNALAPGYFATDMNADLRADDAALARVLRAVPARRMGQAHELAPWLLLLAGPASDFMTGEVVVLDGGQTAR</sequence>
<dbReference type="GO" id="GO:0030497">
    <property type="term" value="P:fatty acid elongation"/>
    <property type="evidence" value="ECO:0007669"/>
    <property type="project" value="TreeGrafter"/>
</dbReference>
<evidence type="ECO:0000313" key="6">
    <source>
        <dbReference type="Proteomes" id="UP000292507"/>
    </source>
</evidence>
<keyword evidence="6" id="KW-1185">Reference proteome</keyword>
<dbReference type="GO" id="GO:0016616">
    <property type="term" value="F:oxidoreductase activity, acting on the CH-OH group of donors, NAD or NADP as acceptor"/>
    <property type="evidence" value="ECO:0007669"/>
    <property type="project" value="UniProtKB-ARBA"/>
</dbReference>
<dbReference type="FunFam" id="3.40.50.720:FF:000084">
    <property type="entry name" value="Short-chain dehydrogenase reductase"/>
    <property type="match status" value="1"/>
</dbReference>
<protein>
    <submittedName>
        <fullName evidence="5">2-deoxy-D-gluconate 3-dehydrogenase</fullName>
    </submittedName>
</protein>
<dbReference type="PRINTS" id="PR00080">
    <property type="entry name" value="SDRFAMILY"/>
</dbReference>
<dbReference type="NCBIfam" id="NF005559">
    <property type="entry name" value="PRK07231.1"/>
    <property type="match status" value="1"/>
</dbReference>
<evidence type="ECO:0000256" key="2">
    <source>
        <dbReference type="ARBA" id="ARBA00023002"/>
    </source>
</evidence>